<evidence type="ECO:0000256" key="2">
    <source>
        <dbReference type="SAM" id="Phobius"/>
    </source>
</evidence>
<accession>A0A858RL03</accession>
<protein>
    <submittedName>
        <fullName evidence="3">Uncharacterized protein</fullName>
    </submittedName>
</protein>
<dbReference type="RefSeq" id="WP_169455538.1">
    <property type="nucleotide sequence ID" value="NZ_CP051774.1"/>
</dbReference>
<proteinExistence type="predicted"/>
<name>A0A858RL03_9BACT</name>
<feature type="transmembrane region" description="Helical" evidence="2">
    <location>
        <begin position="177"/>
        <end position="201"/>
    </location>
</feature>
<organism evidence="3 4">
    <name type="scientific">Luteolibacter luteus</name>
    <dbReference type="NCBI Taxonomy" id="2728835"/>
    <lineage>
        <taxon>Bacteria</taxon>
        <taxon>Pseudomonadati</taxon>
        <taxon>Verrucomicrobiota</taxon>
        <taxon>Verrucomicrobiia</taxon>
        <taxon>Verrucomicrobiales</taxon>
        <taxon>Verrucomicrobiaceae</taxon>
        <taxon>Luteolibacter</taxon>
    </lineage>
</organism>
<dbReference type="EMBL" id="CP051774">
    <property type="protein sequence ID" value="QJE97138.1"/>
    <property type="molecule type" value="Genomic_DNA"/>
</dbReference>
<feature type="transmembrane region" description="Helical" evidence="2">
    <location>
        <begin position="97"/>
        <end position="115"/>
    </location>
</feature>
<feature type="transmembrane region" description="Helical" evidence="2">
    <location>
        <begin position="144"/>
        <end position="165"/>
    </location>
</feature>
<keyword evidence="2" id="KW-0812">Transmembrane</keyword>
<dbReference type="Proteomes" id="UP000501812">
    <property type="component" value="Chromosome"/>
</dbReference>
<evidence type="ECO:0000313" key="4">
    <source>
        <dbReference type="Proteomes" id="UP000501812"/>
    </source>
</evidence>
<keyword evidence="2" id="KW-0472">Membrane</keyword>
<dbReference type="AlphaFoldDB" id="A0A858RL03"/>
<gene>
    <name evidence="3" type="ORF">HHL09_15525</name>
</gene>
<feature type="region of interest" description="Disordered" evidence="1">
    <location>
        <begin position="1"/>
        <end position="22"/>
    </location>
</feature>
<feature type="transmembrane region" description="Helical" evidence="2">
    <location>
        <begin position="69"/>
        <end position="91"/>
    </location>
</feature>
<keyword evidence="2" id="KW-1133">Transmembrane helix</keyword>
<keyword evidence="4" id="KW-1185">Reference proteome</keyword>
<dbReference type="KEGG" id="luo:HHL09_15525"/>
<evidence type="ECO:0000313" key="3">
    <source>
        <dbReference type="EMBL" id="QJE97138.1"/>
    </source>
</evidence>
<reference evidence="3 4" key="1">
    <citation type="submission" date="2020-04" db="EMBL/GenBank/DDBJ databases">
        <title>Luteolibacter sp. G-1-1-1 isolated from soil.</title>
        <authorList>
            <person name="Dahal R.H."/>
        </authorList>
    </citation>
    <scope>NUCLEOTIDE SEQUENCE [LARGE SCALE GENOMIC DNA]</scope>
    <source>
        <strain evidence="3 4">G-1-1-1</strain>
    </source>
</reference>
<evidence type="ECO:0000256" key="1">
    <source>
        <dbReference type="SAM" id="MobiDB-lite"/>
    </source>
</evidence>
<sequence length="465" mass="51025">MAGDSHNPYQAPVEEAAEKTEASNSWSVSGDYLLVRPGTLLPPVTLEGRGSLLTPAFYRFNVLAGGHKAMTASLLPALLIVGWIQGTSGIVDEGIRWTVGIVSAAVAMAIVSRFAKTINTMIWGFVPVETLRKRSRRRALSKRLLTSGLLLLGATFLAVMVTVPHHVGRRGLDIDAVFTWLLPALAISFALMIASVACGGFKLGLNCTLYRDGWLYLKGVPMESLAEFAAKSMAPIPGKRMRKVYTYYLNRKSLNPALPGKKWHLGKALRSTLSNLKPLAPVARLGFHISERVTLPLAEADPDLLARWKRESSSTRLGEWPLILATRIDSPQGEMRTEWVFYVSPDWRHFAGLNVTRVSAGHVFHESHGVHFRAWGEDGRSFFTSSAAAGSVVPDDHDWLEASGSLPEIAEAHFARLRSTPLLVLGSVEELGKRMEEDVEAFSRLAEGRGEQGAVQEMEFQDFPA</sequence>